<proteinExistence type="predicted"/>
<reference evidence="3 4" key="1">
    <citation type="journal article" date="2020" name="ISME J.">
        <title>Uncovering the hidden diversity of litter-decomposition mechanisms in mushroom-forming fungi.</title>
        <authorList>
            <person name="Floudas D."/>
            <person name="Bentzer J."/>
            <person name="Ahren D."/>
            <person name="Johansson T."/>
            <person name="Persson P."/>
            <person name="Tunlid A."/>
        </authorList>
    </citation>
    <scope>NUCLEOTIDE SEQUENCE [LARGE SCALE GENOMIC DNA]</scope>
    <source>
        <strain evidence="3 4">CBS 406.79</strain>
    </source>
</reference>
<dbReference type="GO" id="GO:0000166">
    <property type="term" value="F:nucleotide binding"/>
    <property type="evidence" value="ECO:0007669"/>
    <property type="project" value="InterPro"/>
</dbReference>
<dbReference type="PANTHER" id="PTHR43462">
    <property type="entry name" value="ALANYL-TRNA EDITING PROTEIN"/>
    <property type="match status" value="1"/>
</dbReference>
<dbReference type="Gene3D" id="2.40.30.130">
    <property type="match status" value="1"/>
</dbReference>
<dbReference type="GO" id="GO:0002196">
    <property type="term" value="F:Ser-tRNA(Ala) deacylase activity"/>
    <property type="evidence" value="ECO:0007669"/>
    <property type="project" value="TreeGrafter"/>
</dbReference>
<gene>
    <name evidence="3" type="ORF">D9757_000068</name>
</gene>
<dbReference type="OrthoDB" id="288942at2759"/>
<keyword evidence="2" id="KW-0862">Zinc</keyword>
<dbReference type="SUPFAM" id="SSF55186">
    <property type="entry name" value="ThrRS/AlaRS common domain"/>
    <property type="match status" value="1"/>
</dbReference>
<evidence type="ECO:0000313" key="4">
    <source>
        <dbReference type="Proteomes" id="UP000518752"/>
    </source>
</evidence>
<keyword evidence="1" id="KW-0479">Metal-binding</keyword>
<evidence type="ECO:0000256" key="2">
    <source>
        <dbReference type="ARBA" id="ARBA00022833"/>
    </source>
</evidence>
<comment type="caution">
    <text evidence="3">The sequence shown here is derived from an EMBL/GenBank/DDBJ whole genome shotgun (WGS) entry which is preliminary data.</text>
</comment>
<dbReference type="InterPro" id="IPR018163">
    <property type="entry name" value="Thr/Ala-tRNA-synth_IIc_edit"/>
</dbReference>
<evidence type="ECO:0000256" key="1">
    <source>
        <dbReference type="ARBA" id="ARBA00022723"/>
    </source>
</evidence>
<dbReference type="PANTHER" id="PTHR43462:SF1">
    <property type="entry name" value="ALANYL-TRNA EDITING PROTEIN AARSD1"/>
    <property type="match status" value="1"/>
</dbReference>
<dbReference type="InterPro" id="IPR051335">
    <property type="entry name" value="Alanyl-tRNA_Editing_Enzymes"/>
</dbReference>
<dbReference type="SUPFAM" id="SSF50447">
    <property type="entry name" value="Translation proteins"/>
    <property type="match status" value="1"/>
</dbReference>
<dbReference type="EMBL" id="JAACJN010000001">
    <property type="protein sequence ID" value="KAF5393568.1"/>
    <property type="molecule type" value="Genomic_DNA"/>
</dbReference>
<name>A0A8H5I1Y8_9AGAR</name>
<evidence type="ECO:0000313" key="3">
    <source>
        <dbReference type="EMBL" id="KAF5393568.1"/>
    </source>
</evidence>
<protein>
    <recommendedName>
        <fullName evidence="5">ThrRS/AlaRS common domain-containing protein</fullName>
    </recommendedName>
</protein>
<organism evidence="3 4">
    <name type="scientific">Collybiopsis confluens</name>
    <dbReference type="NCBI Taxonomy" id="2823264"/>
    <lineage>
        <taxon>Eukaryota</taxon>
        <taxon>Fungi</taxon>
        <taxon>Dikarya</taxon>
        <taxon>Basidiomycota</taxon>
        <taxon>Agaricomycotina</taxon>
        <taxon>Agaricomycetes</taxon>
        <taxon>Agaricomycetidae</taxon>
        <taxon>Agaricales</taxon>
        <taxon>Marasmiineae</taxon>
        <taxon>Omphalotaceae</taxon>
        <taxon>Collybiopsis</taxon>
    </lineage>
</organism>
<dbReference type="AlphaFoldDB" id="A0A8H5I1Y8"/>
<sequence length="495" mass="54223">MATNSDYFRIVSPTLRVPSNKSISIPVGILACQRDPLLRELETTVIHCMISQAPPAFPNGKQTKNKKVLSPTLPNEPILQVVTHDTCIFPEGGGQPTDTGLIKTADGKLFSVLQAKRHGSHAVHYVQANQSDIDSALLSFTPGSTVVTKLGKDDFDRRYDHMSMHTSQHLLSALLEAKLHLPTLSWSLTSYPSSCYVEVPRVMTAEEIKLIQDEANRLVFEGRAVYTEVEELDENKKAEPATLESGRSVGRGLPTDYTGGIHRVVIIDGVDRNPCCGTHLPSIKNLQLFLLPHTDTMSRSNTSCARLYFLSGPRLITYLTSAHDFLTRAASILSVGNDLVPDRVRQVVEERKKADKRVSELELELAKSISAGLVNESTDDKQLFKRYVHRTNDSSNPLGFLSSIASAFSEQMANFSTPYLLVLTSAPAVQTLSSSSIIMVVGSDDKLVKCAGDALKSQLEVKGGGNGLRWSGKRMGVWKEHKEGGLVDSILKAIQ</sequence>
<accession>A0A8H5I1Y8</accession>
<evidence type="ECO:0008006" key="5">
    <source>
        <dbReference type="Google" id="ProtNLM"/>
    </source>
</evidence>
<dbReference type="InterPro" id="IPR009000">
    <property type="entry name" value="Transl_B-barrel_sf"/>
</dbReference>
<keyword evidence="4" id="KW-1185">Reference proteome</keyword>
<dbReference type="Proteomes" id="UP000518752">
    <property type="component" value="Unassembled WGS sequence"/>
</dbReference>
<dbReference type="Gene3D" id="3.30.980.10">
    <property type="entry name" value="Threonyl-trna Synthetase, Chain A, domain 2"/>
    <property type="match status" value="1"/>
</dbReference>
<dbReference type="GO" id="GO:0046872">
    <property type="term" value="F:metal ion binding"/>
    <property type="evidence" value="ECO:0007669"/>
    <property type="project" value="UniProtKB-KW"/>
</dbReference>